<dbReference type="Proteomes" id="UP000027222">
    <property type="component" value="Unassembled WGS sequence"/>
</dbReference>
<proteinExistence type="predicted"/>
<dbReference type="AlphaFoldDB" id="A0A067SZK8"/>
<accession>A0A067SZK8</accession>
<keyword evidence="2" id="KW-1185">Reference proteome</keyword>
<reference evidence="2" key="1">
    <citation type="journal article" date="2014" name="Proc. Natl. Acad. Sci. U.S.A.">
        <title>Extensive sampling of basidiomycete genomes demonstrates inadequacy of the white-rot/brown-rot paradigm for wood decay fungi.</title>
        <authorList>
            <person name="Riley R."/>
            <person name="Salamov A.A."/>
            <person name="Brown D.W."/>
            <person name="Nagy L.G."/>
            <person name="Floudas D."/>
            <person name="Held B.W."/>
            <person name="Levasseur A."/>
            <person name="Lombard V."/>
            <person name="Morin E."/>
            <person name="Otillar R."/>
            <person name="Lindquist E.A."/>
            <person name="Sun H."/>
            <person name="LaButti K.M."/>
            <person name="Schmutz J."/>
            <person name="Jabbour D."/>
            <person name="Luo H."/>
            <person name="Baker S.E."/>
            <person name="Pisabarro A.G."/>
            <person name="Walton J.D."/>
            <person name="Blanchette R.A."/>
            <person name="Henrissat B."/>
            <person name="Martin F."/>
            <person name="Cullen D."/>
            <person name="Hibbett D.S."/>
            <person name="Grigoriev I.V."/>
        </authorList>
    </citation>
    <scope>NUCLEOTIDE SEQUENCE [LARGE SCALE GENOMIC DNA]</scope>
    <source>
        <strain evidence="2">CBS 339.88</strain>
    </source>
</reference>
<dbReference type="EMBL" id="KL142389">
    <property type="protein sequence ID" value="KDR72213.1"/>
    <property type="molecule type" value="Genomic_DNA"/>
</dbReference>
<evidence type="ECO:0000313" key="2">
    <source>
        <dbReference type="Proteomes" id="UP000027222"/>
    </source>
</evidence>
<organism evidence="1 2">
    <name type="scientific">Galerina marginata (strain CBS 339.88)</name>
    <dbReference type="NCBI Taxonomy" id="685588"/>
    <lineage>
        <taxon>Eukaryota</taxon>
        <taxon>Fungi</taxon>
        <taxon>Dikarya</taxon>
        <taxon>Basidiomycota</taxon>
        <taxon>Agaricomycotina</taxon>
        <taxon>Agaricomycetes</taxon>
        <taxon>Agaricomycetidae</taxon>
        <taxon>Agaricales</taxon>
        <taxon>Agaricineae</taxon>
        <taxon>Strophariaceae</taxon>
        <taxon>Galerina</taxon>
    </lineage>
</organism>
<sequence length="151" mass="17124">MSHRARIRQWNLGFGPNLSNRAEEMIEWAFQKPAPRLENFEIRFKNLSSRFDLSEKFRLFADNAPSLQHFHAFNLRLQPQTLLSSKRMCALHIWKLFQVAAAGACLDNAYSDNSATSVPPGINPNFYFTFSPLLSKPKPPLSSVPPTSTAT</sequence>
<protein>
    <submittedName>
        <fullName evidence="1">Uncharacterized protein</fullName>
    </submittedName>
</protein>
<dbReference type="HOGENOM" id="CLU_1731597_0_0_1"/>
<evidence type="ECO:0000313" key="1">
    <source>
        <dbReference type="EMBL" id="KDR72213.1"/>
    </source>
</evidence>
<gene>
    <name evidence="1" type="ORF">GALMADRAFT_143077</name>
</gene>
<name>A0A067SZK8_GALM3</name>